<dbReference type="CDD" id="cd06532">
    <property type="entry name" value="Glyco_transf_25"/>
    <property type="match status" value="1"/>
</dbReference>
<protein>
    <submittedName>
        <fullName evidence="2">Glycosyl transferase family 25</fullName>
    </submittedName>
</protein>
<name>A0A7W9FJG2_9HYPH</name>
<dbReference type="RefSeq" id="WP_183852188.1">
    <property type="nucleotide sequence ID" value="NZ_JACHOO010000001.1"/>
</dbReference>
<dbReference type="Pfam" id="PF01755">
    <property type="entry name" value="Glyco_transf_25"/>
    <property type="match status" value="1"/>
</dbReference>
<keyword evidence="3" id="KW-1185">Reference proteome</keyword>
<gene>
    <name evidence="2" type="ORF">GGQ63_000523</name>
</gene>
<dbReference type="InterPro" id="IPR002654">
    <property type="entry name" value="Glyco_trans_25"/>
</dbReference>
<accession>A0A7W9FJG2</accession>
<evidence type="ECO:0000313" key="2">
    <source>
        <dbReference type="EMBL" id="MBB5751480.1"/>
    </source>
</evidence>
<keyword evidence="2" id="KW-0808">Transferase</keyword>
<feature type="domain" description="Glycosyl transferase family 25" evidence="1">
    <location>
        <begin position="2"/>
        <end position="175"/>
    </location>
</feature>
<dbReference type="AlphaFoldDB" id="A0A7W9FJG2"/>
<evidence type="ECO:0000259" key="1">
    <source>
        <dbReference type="Pfam" id="PF01755"/>
    </source>
</evidence>
<proteinExistence type="predicted"/>
<dbReference type="Proteomes" id="UP000523821">
    <property type="component" value="Unassembled WGS sequence"/>
</dbReference>
<dbReference type="EMBL" id="JACHOO010000001">
    <property type="protein sequence ID" value="MBB5751480.1"/>
    <property type="molecule type" value="Genomic_DNA"/>
</dbReference>
<reference evidence="2 3" key="1">
    <citation type="submission" date="2020-08" db="EMBL/GenBank/DDBJ databases">
        <title>Genomic Encyclopedia of Type Strains, Phase IV (KMG-IV): sequencing the most valuable type-strain genomes for metagenomic binning, comparative biology and taxonomic classification.</title>
        <authorList>
            <person name="Goeker M."/>
        </authorList>
    </citation>
    <scope>NUCLEOTIDE SEQUENCE [LARGE SCALE GENOMIC DNA]</scope>
    <source>
        <strain evidence="2 3">DSM 16268</strain>
    </source>
</reference>
<dbReference type="GO" id="GO:0016740">
    <property type="term" value="F:transferase activity"/>
    <property type="evidence" value="ECO:0007669"/>
    <property type="project" value="UniProtKB-KW"/>
</dbReference>
<organism evidence="2 3">
    <name type="scientific">Prosthecomicrobium pneumaticum</name>
    <dbReference type="NCBI Taxonomy" id="81895"/>
    <lineage>
        <taxon>Bacteria</taxon>
        <taxon>Pseudomonadati</taxon>
        <taxon>Pseudomonadota</taxon>
        <taxon>Alphaproteobacteria</taxon>
        <taxon>Hyphomicrobiales</taxon>
        <taxon>Kaistiaceae</taxon>
        <taxon>Prosthecomicrobium</taxon>
    </lineage>
</organism>
<comment type="caution">
    <text evidence="2">The sequence shown here is derived from an EMBL/GenBank/DDBJ whole genome shotgun (WGS) entry which is preliminary data.</text>
</comment>
<evidence type="ECO:0000313" key="3">
    <source>
        <dbReference type="Proteomes" id="UP000523821"/>
    </source>
</evidence>
<sequence>MKILVINLERSTDRRNRMAQALSRLGLDFEVLRAVDGRRGEHRAVSRYDEAATLRRFGHRLNEGEVGCYASHYAAWQRAVDRATPILVMEDDLTLEPGFPAALAHAEGAIGRLGVLRLAALSERKALAEEQLDGGYRLARLEKGGMGTQCYAVSPAAARTLLDHSAVWTMPVDYFLDAFWLHGIPSYALLPYRVTHVEAAIEATDIGAREPYGPRGLSDYRRHWAKQRDWLLRKAYNIRHRRAGLQPS</sequence>